<name>A0A2N0H430_9SPHN</name>
<gene>
    <name evidence="2" type="ORF">B0I00_3129</name>
</gene>
<keyword evidence="3" id="KW-1185">Reference proteome</keyword>
<comment type="caution">
    <text evidence="2">The sequence shown here is derived from an EMBL/GenBank/DDBJ whole genome shotgun (WGS) entry which is preliminary data.</text>
</comment>
<organism evidence="2 3">
    <name type="scientific">Novosphingobium kunmingense</name>
    <dbReference type="NCBI Taxonomy" id="1211806"/>
    <lineage>
        <taxon>Bacteria</taxon>
        <taxon>Pseudomonadati</taxon>
        <taxon>Pseudomonadota</taxon>
        <taxon>Alphaproteobacteria</taxon>
        <taxon>Sphingomonadales</taxon>
        <taxon>Sphingomonadaceae</taxon>
        <taxon>Novosphingobium</taxon>
    </lineage>
</organism>
<protein>
    <submittedName>
        <fullName evidence="2">Uncharacterized protein</fullName>
    </submittedName>
</protein>
<dbReference type="AlphaFoldDB" id="A0A2N0H430"/>
<accession>A0A2N0H430</accession>
<reference evidence="2 3" key="1">
    <citation type="submission" date="2017-11" db="EMBL/GenBank/DDBJ databases">
        <title>Genomic Encyclopedia of Type Strains, Phase III (KMG-III): the genomes of soil and plant-associated and newly described type strains.</title>
        <authorList>
            <person name="Whitman W."/>
        </authorList>
    </citation>
    <scope>NUCLEOTIDE SEQUENCE [LARGE SCALE GENOMIC DNA]</scope>
    <source>
        <strain evidence="2 3">CGMCC 1.12274</strain>
    </source>
</reference>
<feature type="transmembrane region" description="Helical" evidence="1">
    <location>
        <begin position="6"/>
        <end position="29"/>
    </location>
</feature>
<keyword evidence="1" id="KW-1133">Transmembrane helix</keyword>
<keyword evidence="1" id="KW-0472">Membrane</keyword>
<dbReference type="Proteomes" id="UP000232587">
    <property type="component" value="Unassembled WGS sequence"/>
</dbReference>
<keyword evidence="1" id="KW-0812">Transmembrane</keyword>
<evidence type="ECO:0000313" key="3">
    <source>
        <dbReference type="Proteomes" id="UP000232587"/>
    </source>
</evidence>
<evidence type="ECO:0000256" key="1">
    <source>
        <dbReference type="SAM" id="Phobius"/>
    </source>
</evidence>
<proteinExistence type="predicted"/>
<dbReference type="OrthoDB" id="7596705at2"/>
<dbReference type="EMBL" id="PHUF01000006">
    <property type="protein sequence ID" value="PKB13688.1"/>
    <property type="molecule type" value="Genomic_DNA"/>
</dbReference>
<sequence>MVPTLAQIYVPMIATLGASAVAVVGSFYVGRGMRSQEWKLSLVRERLLERQRLYARFIAEADRNLLLLLSGKEAHVDNVMPVLALYAEISLLSTEAVLQGAKRVCDLAISANGQEPDPQSDHYGVRSAFVEAARSELAALETDALLFR</sequence>
<evidence type="ECO:0000313" key="2">
    <source>
        <dbReference type="EMBL" id="PKB13688.1"/>
    </source>
</evidence>